<dbReference type="InterPro" id="IPR013783">
    <property type="entry name" value="Ig-like_fold"/>
</dbReference>
<keyword evidence="3" id="KW-1185">Reference proteome</keyword>
<evidence type="ECO:0000313" key="2">
    <source>
        <dbReference type="EMBL" id="GBG30103.1"/>
    </source>
</evidence>
<feature type="compositionally biased region" description="Low complexity" evidence="1">
    <location>
        <begin position="58"/>
        <end position="86"/>
    </location>
</feature>
<dbReference type="GO" id="GO:0008285">
    <property type="term" value="P:negative regulation of cell population proliferation"/>
    <property type="evidence" value="ECO:0007669"/>
    <property type="project" value="InterPro"/>
</dbReference>
<dbReference type="GO" id="GO:0005929">
    <property type="term" value="C:cilium"/>
    <property type="evidence" value="ECO:0007669"/>
    <property type="project" value="TreeGrafter"/>
</dbReference>
<proteinExistence type="predicted"/>
<dbReference type="Gene3D" id="2.60.40.10">
    <property type="entry name" value="Immunoglobulins"/>
    <property type="match status" value="3"/>
</dbReference>
<dbReference type="OrthoDB" id="188879at2759"/>
<feature type="region of interest" description="Disordered" evidence="1">
    <location>
        <begin position="135"/>
        <end position="161"/>
    </location>
</feature>
<evidence type="ECO:0000256" key="1">
    <source>
        <dbReference type="SAM" id="MobiDB-lite"/>
    </source>
</evidence>
<evidence type="ECO:0000313" key="3">
    <source>
        <dbReference type="Proteomes" id="UP000241890"/>
    </source>
</evidence>
<dbReference type="InterPro" id="IPR033304">
    <property type="entry name" value="DLEC1"/>
</dbReference>
<feature type="non-terminal residue" evidence="2">
    <location>
        <position position="1"/>
    </location>
</feature>
<comment type="caution">
    <text evidence="2">The sequence shown here is derived from an EMBL/GenBank/DDBJ whole genome shotgun (WGS) entry which is preliminary data.</text>
</comment>
<dbReference type="Proteomes" id="UP000241890">
    <property type="component" value="Unassembled WGS sequence"/>
</dbReference>
<dbReference type="PANTHER" id="PTHR46348">
    <property type="entry name" value="DELETED IN LUNG AND ESOPHAGEAL CANCER PROTEIN 1"/>
    <property type="match status" value="1"/>
</dbReference>
<dbReference type="EMBL" id="BEYU01000071">
    <property type="protein sequence ID" value="GBG30103.1"/>
    <property type="molecule type" value="Genomic_DNA"/>
</dbReference>
<dbReference type="AlphaFoldDB" id="A0A2R5GNA6"/>
<protein>
    <submittedName>
        <fullName evidence="2">Deleted in lung and esophageal cancer protein 1</fullName>
    </submittedName>
</protein>
<feature type="compositionally biased region" description="Polar residues" evidence="1">
    <location>
        <begin position="135"/>
        <end position="160"/>
    </location>
</feature>
<reference evidence="2 3" key="1">
    <citation type="submission" date="2017-12" db="EMBL/GenBank/DDBJ databases">
        <title>Sequencing, de novo assembly and annotation of complete genome of a new Thraustochytrid species, strain FCC1311.</title>
        <authorList>
            <person name="Sedici K."/>
            <person name="Godart F."/>
            <person name="Aiese Cigliano R."/>
            <person name="Sanseverino W."/>
            <person name="Barakat M."/>
            <person name="Ortet P."/>
            <person name="Marechal E."/>
            <person name="Cagnac O."/>
            <person name="Amato A."/>
        </authorList>
    </citation>
    <scope>NUCLEOTIDE SEQUENCE [LARGE SCALE GENOMIC DNA]</scope>
</reference>
<organism evidence="2 3">
    <name type="scientific">Hondaea fermentalgiana</name>
    <dbReference type="NCBI Taxonomy" id="2315210"/>
    <lineage>
        <taxon>Eukaryota</taxon>
        <taxon>Sar</taxon>
        <taxon>Stramenopiles</taxon>
        <taxon>Bigyra</taxon>
        <taxon>Labyrinthulomycetes</taxon>
        <taxon>Thraustochytrida</taxon>
        <taxon>Thraustochytriidae</taxon>
        <taxon>Hondaea</taxon>
    </lineage>
</organism>
<sequence>RVASLFACEVEGMPVPLGFSLHSLVRGLVVAYSLVGPEVSAVDMAPGRPPTLEGALGGTAASKGSSASGSGAAATASGTSGSSASNTGVPALDFGSDLELCKRKRLRLCIANHSAITTKYEVVIKAFAAKTVPRSLTTPDDENNSPTSPGKSSKSISHAGQTVAKLGSAHEEWSVYASKSGRKYIEAKVQAFEDREVLSAGRGVAFLALPKTGMLRPWQAVIIDVYCFNNMPGRYRSELHCLVDGLNPSVAPIKASVQGSPLCLASNTVGLVKRQGESRLHFGHPLVGTEPVYKVIKVSNNGPVAAKVSWRVVAKRGPKADLLETSIAFDEHKMAEDIDARVHVKLRPHADLSKAPPFVVEPHTLQIRPYASGSFRVTFFPDSAEEAEVAAIMIADADWVDEAHLKSVDDDGAAVSILTLDNLATELLASSIGTLREVVPPEVLAQGQEAGLPPGATLALTLRFQPAELVSKLAHDPNDVLRTTYLGALDIYFHNGEHQGIDLEGTVVSPAVLLAPAVFDFGHVHVETTTRTVLYMTNPTVVPASWRVSHVPKKARAGISSPNNPETIDDPSCWSFDIESGVLAGPTLPLSSAQGCMPKGFDSKGKRVPLAISLCFSPSRQGFHETKFRFAVDAGLDFDIVVRGTGSYEECHDTSVRPLPAPSF</sequence>
<feature type="region of interest" description="Disordered" evidence="1">
    <location>
        <begin position="46"/>
        <end position="86"/>
    </location>
</feature>
<dbReference type="GO" id="GO:0015631">
    <property type="term" value="F:tubulin binding"/>
    <property type="evidence" value="ECO:0007669"/>
    <property type="project" value="TreeGrafter"/>
</dbReference>
<dbReference type="GO" id="GO:0005737">
    <property type="term" value="C:cytoplasm"/>
    <property type="evidence" value="ECO:0007669"/>
    <property type="project" value="TreeGrafter"/>
</dbReference>
<gene>
    <name evidence="2" type="ORF">FCC1311_063232</name>
</gene>
<name>A0A2R5GNA6_9STRA</name>
<dbReference type="PANTHER" id="PTHR46348:SF1">
    <property type="entry name" value="DELETED IN LUNG AND ESOPHAGEAL CANCER PROTEIN 1"/>
    <property type="match status" value="1"/>
</dbReference>
<dbReference type="InParanoid" id="A0A2R5GNA6"/>
<accession>A0A2R5GNA6</accession>